<reference evidence="4 5" key="1">
    <citation type="submission" date="2017-09" db="EMBL/GenBank/DDBJ databases">
        <title>Depth-based differentiation of microbial function through sediment-hosted aquifers and enrichment of novel symbionts in the deep terrestrial subsurface.</title>
        <authorList>
            <person name="Probst A.J."/>
            <person name="Ladd B."/>
            <person name="Jarett J.K."/>
            <person name="Geller-Mcgrath D.E."/>
            <person name="Sieber C.M."/>
            <person name="Emerson J.B."/>
            <person name="Anantharaman K."/>
            <person name="Thomas B.C."/>
            <person name="Malmstrom R."/>
            <person name="Stieglmeier M."/>
            <person name="Klingl A."/>
            <person name="Woyke T."/>
            <person name="Ryan C.M."/>
            <person name="Banfield J.F."/>
        </authorList>
    </citation>
    <scope>NUCLEOTIDE SEQUENCE [LARGE SCALE GENOMIC DNA]</scope>
    <source>
        <strain evidence="4">CG23_combo_of_CG06-09_8_20_14_all_34_8</strain>
    </source>
</reference>
<dbReference type="InterPro" id="IPR007863">
    <property type="entry name" value="Peptidase_M16_C"/>
</dbReference>
<organism evidence="4 5">
    <name type="scientific">Candidatus Beckwithbacteria bacterium CG23_combo_of_CG06-09_8_20_14_all_34_8</name>
    <dbReference type="NCBI Taxonomy" id="1974497"/>
    <lineage>
        <taxon>Bacteria</taxon>
        <taxon>Candidatus Beckwithiibacteriota</taxon>
    </lineage>
</organism>
<dbReference type="Proteomes" id="UP000229459">
    <property type="component" value="Unassembled WGS sequence"/>
</dbReference>
<evidence type="ECO:0000259" key="3">
    <source>
        <dbReference type="Pfam" id="PF05193"/>
    </source>
</evidence>
<evidence type="ECO:0000256" key="1">
    <source>
        <dbReference type="ARBA" id="ARBA00007261"/>
    </source>
</evidence>
<feature type="domain" description="Peptidase M16 N-terminal" evidence="2">
    <location>
        <begin position="25"/>
        <end position="143"/>
    </location>
</feature>
<name>A0A2H0B7A7_9BACT</name>
<dbReference type="GO" id="GO:0046872">
    <property type="term" value="F:metal ion binding"/>
    <property type="evidence" value="ECO:0007669"/>
    <property type="project" value="InterPro"/>
</dbReference>
<protein>
    <recommendedName>
        <fullName evidence="6">Peptidase M16</fullName>
    </recommendedName>
</protein>
<evidence type="ECO:0000313" key="5">
    <source>
        <dbReference type="Proteomes" id="UP000229459"/>
    </source>
</evidence>
<dbReference type="PANTHER" id="PTHR11851">
    <property type="entry name" value="METALLOPROTEASE"/>
    <property type="match status" value="1"/>
</dbReference>
<proteinExistence type="inferred from homology"/>
<dbReference type="Gene3D" id="3.30.830.10">
    <property type="entry name" value="Metalloenzyme, LuxS/M16 peptidase-like"/>
    <property type="match status" value="2"/>
</dbReference>
<sequence length="421" mass="48122">MNGLPKKYELSNGLKVILAPIIGLQSVTVLALVKAGTRYETVNNNGISHFLEHIVFKGTKKYKTSMDISLAIDNIGGQMNAYTDKENTAFYVKSSTDHIDTALDIVSQIVFESTLPEKEIEIERGVILEEIGMYEDQPHNKIIREFFNLLYPASTLGWDTLGKKETVSQMKRSQFLEYLQYLYTPNRMTLVIAGGIDKIKNLESKIKNYFDIIKNKTEFSLHTYNFKQKNPAIRLLKKKTEQCHLVYGFRTSGRGNADRYVTAVTNVILGSGWSSRLFTEIREKRGLAYYVGTMADVYHETGYFMMRAGVKPEKTEEVIKLTQVEFEQLKTKKIKAKELVKAKEYLKGHLLLGFEDSMEVAEFYGQDLLLENKMRSIEDLITGINQVTADDVQKFTQNTFIENEANLAAIGENRYIEKLKI</sequence>
<evidence type="ECO:0000259" key="2">
    <source>
        <dbReference type="Pfam" id="PF00675"/>
    </source>
</evidence>
<dbReference type="InterPro" id="IPR011249">
    <property type="entry name" value="Metalloenz_LuxS/M16"/>
</dbReference>
<dbReference type="InterPro" id="IPR050361">
    <property type="entry name" value="MPP/UQCRC_Complex"/>
</dbReference>
<dbReference type="Pfam" id="PF00675">
    <property type="entry name" value="Peptidase_M16"/>
    <property type="match status" value="1"/>
</dbReference>
<comment type="similarity">
    <text evidence="1">Belongs to the peptidase M16 family.</text>
</comment>
<evidence type="ECO:0008006" key="6">
    <source>
        <dbReference type="Google" id="ProtNLM"/>
    </source>
</evidence>
<feature type="domain" description="Peptidase M16 C-terminal" evidence="3">
    <location>
        <begin position="171"/>
        <end position="345"/>
    </location>
</feature>
<dbReference type="EMBL" id="PCSR01000012">
    <property type="protein sequence ID" value="PIP53519.1"/>
    <property type="molecule type" value="Genomic_DNA"/>
</dbReference>
<comment type="caution">
    <text evidence="4">The sequence shown here is derived from an EMBL/GenBank/DDBJ whole genome shotgun (WGS) entry which is preliminary data.</text>
</comment>
<gene>
    <name evidence="4" type="ORF">COX08_00525</name>
</gene>
<dbReference type="AlphaFoldDB" id="A0A2H0B7A7"/>
<dbReference type="PANTHER" id="PTHR11851:SF49">
    <property type="entry name" value="MITOCHONDRIAL-PROCESSING PEPTIDASE SUBUNIT ALPHA"/>
    <property type="match status" value="1"/>
</dbReference>
<dbReference type="SUPFAM" id="SSF63411">
    <property type="entry name" value="LuxS/MPP-like metallohydrolase"/>
    <property type="match status" value="2"/>
</dbReference>
<dbReference type="InterPro" id="IPR011765">
    <property type="entry name" value="Pept_M16_N"/>
</dbReference>
<accession>A0A2H0B7A7</accession>
<evidence type="ECO:0000313" key="4">
    <source>
        <dbReference type="EMBL" id="PIP53519.1"/>
    </source>
</evidence>
<dbReference type="Pfam" id="PF05193">
    <property type="entry name" value="Peptidase_M16_C"/>
    <property type="match status" value="1"/>
</dbReference>